<keyword evidence="3 6" id="KW-0805">Transcription regulation</keyword>
<evidence type="ECO:0000256" key="2">
    <source>
        <dbReference type="ARBA" id="ARBA00008035"/>
    </source>
</evidence>
<dbReference type="OrthoDB" id="435275at2759"/>
<feature type="domain" description="Enhancer of polycomb-like N-terminal" evidence="8">
    <location>
        <begin position="287"/>
        <end position="398"/>
    </location>
</feature>
<reference evidence="9" key="1">
    <citation type="journal article" date="2019" name="Database">
        <title>The radish genome database (RadishGD): an integrated information resource for radish genomics.</title>
        <authorList>
            <person name="Yu H.J."/>
            <person name="Baek S."/>
            <person name="Lee Y.J."/>
            <person name="Cho A."/>
            <person name="Mun J.H."/>
        </authorList>
    </citation>
    <scope>NUCLEOTIDE SEQUENCE [LARGE SCALE GENOMIC DNA]</scope>
    <source>
        <strain evidence="9">cv. WK10039</strain>
    </source>
</reference>
<evidence type="ECO:0000256" key="3">
    <source>
        <dbReference type="ARBA" id="ARBA00023015"/>
    </source>
</evidence>
<evidence type="ECO:0000256" key="1">
    <source>
        <dbReference type="ARBA" id="ARBA00004123"/>
    </source>
</evidence>
<comment type="subcellular location">
    <subcellularLocation>
        <location evidence="1 6">Nucleus</location>
    </subcellularLocation>
</comment>
<dbReference type="RefSeq" id="XP_018471638.1">
    <property type="nucleotide sequence ID" value="XM_018616136.2"/>
</dbReference>
<dbReference type="PANTHER" id="PTHR14898">
    <property type="entry name" value="ENHANCER OF POLYCOMB"/>
    <property type="match status" value="1"/>
</dbReference>
<evidence type="ECO:0000256" key="7">
    <source>
        <dbReference type="SAM" id="MobiDB-lite"/>
    </source>
</evidence>
<evidence type="ECO:0000313" key="10">
    <source>
        <dbReference type="RefSeq" id="XP_018471638.1"/>
    </source>
</evidence>
<accession>A0A6J0MI99</accession>
<dbReference type="KEGG" id="rsz:108843049"/>
<feature type="region of interest" description="Disordered" evidence="7">
    <location>
        <begin position="34"/>
        <end position="56"/>
    </location>
</feature>
<protein>
    <recommendedName>
        <fullName evidence="6">Enhancer of polycomb-like protein</fullName>
    </recommendedName>
</protein>
<evidence type="ECO:0000313" key="9">
    <source>
        <dbReference type="Proteomes" id="UP000504610"/>
    </source>
</evidence>
<reference evidence="10" key="2">
    <citation type="submission" date="2025-08" db="UniProtKB">
        <authorList>
            <consortium name="RefSeq"/>
        </authorList>
    </citation>
    <scope>IDENTIFICATION</scope>
    <source>
        <tissue evidence="10">Leaf</tissue>
    </source>
</reference>
<evidence type="ECO:0000256" key="6">
    <source>
        <dbReference type="RuleBase" id="RU361124"/>
    </source>
</evidence>
<organism evidence="9 10">
    <name type="scientific">Raphanus sativus</name>
    <name type="common">Radish</name>
    <name type="synonym">Raphanus raphanistrum var. sativus</name>
    <dbReference type="NCBI Taxonomy" id="3726"/>
    <lineage>
        <taxon>Eukaryota</taxon>
        <taxon>Viridiplantae</taxon>
        <taxon>Streptophyta</taxon>
        <taxon>Embryophyta</taxon>
        <taxon>Tracheophyta</taxon>
        <taxon>Spermatophyta</taxon>
        <taxon>Magnoliopsida</taxon>
        <taxon>eudicotyledons</taxon>
        <taxon>Gunneridae</taxon>
        <taxon>Pentapetalae</taxon>
        <taxon>rosids</taxon>
        <taxon>malvids</taxon>
        <taxon>Brassicales</taxon>
        <taxon>Brassicaceae</taxon>
        <taxon>Brassiceae</taxon>
        <taxon>Raphanus</taxon>
    </lineage>
</organism>
<dbReference type="GO" id="GO:0005634">
    <property type="term" value="C:nucleus"/>
    <property type="evidence" value="ECO:0007669"/>
    <property type="project" value="UniProtKB-SubCell"/>
</dbReference>
<dbReference type="Proteomes" id="UP000504610">
    <property type="component" value="Chromosome 2"/>
</dbReference>
<comment type="similarity">
    <text evidence="2 6">Belongs to the enhancer of polycomb family.</text>
</comment>
<proteinExistence type="inferred from homology"/>
<name>A0A6J0MI99_RAPSA</name>
<evidence type="ECO:0000259" key="8">
    <source>
        <dbReference type="Pfam" id="PF10513"/>
    </source>
</evidence>
<keyword evidence="5 6" id="KW-0539">Nucleus</keyword>
<keyword evidence="4 6" id="KW-0804">Transcription</keyword>
<dbReference type="AlphaFoldDB" id="A0A6J0MI99"/>
<dbReference type="InterPro" id="IPR024943">
    <property type="entry name" value="Enhancer_polycomb"/>
</dbReference>
<keyword evidence="9" id="KW-1185">Reference proteome</keyword>
<sequence>MGMRRTTRVFVAADGARVLRSGRRISHNNVDEPKVKRAKGKGGKKGQDFTANKRRKVSTEAEGDEQCVVDKKFGIVYNRKKRKTLLSNQSSNTSVKPLQFYSRRRRTLCVVPLITLRVVWSCKEPWFSTVFGLVMRYLRRGQQLSLLSLASFFLSQPVKDVFADHGVRFLLAEPPLLSSSRGVCMFFGEMNRLPLLSADFSAIPRCFVAMHFTLSLRVASRSFAFVERYLFLLNSPVEEECDSESELVLSPPCSPRNNEGVVAVSKITVANAQCRSSLGFHSSVQKRRRSSLRTRRARSVVHKCNVVTQQNVKVIPIPVVREVCGYGDDDSPSFPMPVAYISVKEDEVSRAMARSSAIYDMDSGDEEWLRKQNVEVFGKEDQPLQQDTFELMIDGFEKRHFQSLADDLLYEKATVVASLLYLGRQEVLEAVHDYWLRKRKKRKAPLLRVFQGHHRAKKTPQPSKTVFRKKRSFKRQGKSKQLYLGPVKTAEEEALEEQNAIRREEEAKAYADTTMEIAIARRRRAQVLGENADLAVYKATMALKIAETKKAAEPNEMARKLFLN</sequence>
<dbReference type="GeneID" id="108843049"/>
<dbReference type="Pfam" id="PF10513">
    <property type="entry name" value="EPL1"/>
    <property type="match status" value="1"/>
</dbReference>
<dbReference type="GO" id="GO:0006357">
    <property type="term" value="P:regulation of transcription by RNA polymerase II"/>
    <property type="evidence" value="ECO:0007669"/>
    <property type="project" value="InterPro"/>
</dbReference>
<gene>
    <name evidence="10" type="primary">LOC108843049</name>
</gene>
<evidence type="ECO:0000256" key="4">
    <source>
        <dbReference type="ARBA" id="ARBA00023163"/>
    </source>
</evidence>
<dbReference type="InterPro" id="IPR019542">
    <property type="entry name" value="Enhancer_polycomb-like_N"/>
</dbReference>
<dbReference type="GO" id="GO:0035267">
    <property type="term" value="C:NuA4 histone acetyltransferase complex"/>
    <property type="evidence" value="ECO:0007669"/>
    <property type="project" value="InterPro"/>
</dbReference>
<evidence type="ECO:0000256" key="5">
    <source>
        <dbReference type="ARBA" id="ARBA00023242"/>
    </source>
</evidence>